<comment type="caution">
    <text evidence="1">The sequence shown here is derived from an EMBL/GenBank/DDBJ whole genome shotgun (WGS) entry which is preliminary data.</text>
</comment>
<reference evidence="1" key="2">
    <citation type="submission" date="2021-04" db="EMBL/GenBank/DDBJ databases">
        <authorList>
            <person name="Gilroy R."/>
        </authorList>
    </citation>
    <scope>NUCLEOTIDE SEQUENCE</scope>
    <source>
        <strain evidence="1">1719</strain>
    </source>
</reference>
<reference evidence="1" key="1">
    <citation type="journal article" date="2021" name="PeerJ">
        <title>Extensive microbial diversity within the chicken gut microbiome revealed by metagenomics and culture.</title>
        <authorList>
            <person name="Gilroy R."/>
            <person name="Ravi A."/>
            <person name="Getino M."/>
            <person name="Pursley I."/>
            <person name="Horton D.L."/>
            <person name="Alikhan N.F."/>
            <person name="Baker D."/>
            <person name="Gharbi K."/>
            <person name="Hall N."/>
            <person name="Watson M."/>
            <person name="Adriaenssens E.M."/>
            <person name="Foster-Nyarko E."/>
            <person name="Jarju S."/>
            <person name="Secka A."/>
            <person name="Antonio M."/>
            <person name="Oren A."/>
            <person name="Chaudhuri R.R."/>
            <person name="La Ragione R."/>
            <person name="Hildebrand F."/>
            <person name="Pallen M.J."/>
        </authorList>
    </citation>
    <scope>NUCLEOTIDE SEQUENCE</scope>
    <source>
        <strain evidence="1">1719</strain>
    </source>
</reference>
<proteinExistence type="predicted"/>
<dbReference type="InterPro" id="IPR025379">
    <property type="entry name" value="DUF4295"/>
</dbReference>
<evidence type="ECO:0000313" key="2">
    <source>
        <dbReference type="Proteomes" id="UP000824156"/>
    </source>
</evidence>
<dbReference type="EMBL" id="DXEZ01000113">
    <property type="protein sequence ID" value="HIX54167.1"/>
    <property type="molecule type" value="Genomic_DNA"/>
</dbReference>
<sequence length="53" mass="5776">MAKKSVATLQKGSGKETTKVIISERSEKSGAYVFKEVLVHNDLVKEVVAKANK</sequence>
<dbReference type="Proteomes" id="UP000824156">
    <property type="component" value="Unassembled WGS sequence"/>
</dbReference>
<dbReference type="AlphaFoldDB" id="A0A9D1W9C1"/>
<gene>
    <name evidence="1" type="ORF">H9853_04020</name>
</gene>
<organism evidence="1 2">
    <name type="scientific">Candidatus Sphingobacterium stercoripullorum</name>
    <dbReference type="NCBI Taxonomy" id="2838759"/>
    <lineage>
        <taxon>Bacteria</taxon>
        <taxon>Pseudomonadati</taxon>
        <taxon>Bacteroidota</taxon>
        <taxon>Sphingobacteriia</taxon>
        <taxon>Sphingobacteriales</taxon>
        <taxon>Sphingobacteriaceae</taxon>
        <taxon>Sphingobacterium</taxon>
    </lineage>
</organism>
<accession>A0A9D1W9C1</accession>
<dbReference type="Pfam" id="PF14128">
    <property type="entry name" value="DUF4295"/>
    <property type="match status" value="1"/>
</dbReference>
<evidence type="ECO:0000313" key="1">
    <source>
        <dbReference type="EMBL" id="HIX54167.1"/>
    </source>
</evidence>
<name>A0A9D1W9C1_9SPHI</name>
<protein>
    <submittedName>
        <fullName evidence="1">DUF4295 domain-containing protein</fullName>
    </submittedName>
</protein>